<keyword evidence="3" id="KW-1185">Reference proteome</keyword>
<feature type="region of interest" description="Disordered" evidence="1">
    <location>
        <begin position="611"/>
        <end position="649"/>
    </location>
</feature>
<feature type="compositionally biased region" description="Acidic residues" evidence="1">
    <location>
        <begin position="98"/>
        <end position="109"/>
    </location>
</feature>
<dbReference type="OrthoDB" id="9451032at2759"/>
<feature type="domain" description="SPATA31" evidence="2">
    <location>
        <begin position="178"/>
        <end position="274"/>
    </location>
</feature>
<feature type="region of interest" description="Disordered" evidence="1">
    <location>
        <begin position="692"/>
        <end position="749"/>
    </location>
</feature>
<feature type="compositionally biased region" description="Polar residues" evidence="1">
    <location>
        <begin position="934"/>
        <end position="943"/>
    </location>
</feature>
<dbReference type="PANTHER" id="PTHR21777:SF0">
    <property type="entry name" value="RCG55159-LIKE"/>
    <property type="match status" value="1"/>
</dbReference>
<reference evidence="4" key="1">
    <citation type="submission" date="2025-08" db="UniProtKB">
        <authorList>
            <consortium name="RefSeq"/>
        </authorList>
    </citation>
    <scope>IDENTIFICATION</scope>
</reference>
<accession>A0A8B7ACN9</accession>
<dbReference type="InterPro" id="IPR026677">
    <property type="entry name" value="Spata31g1-like"/>
</dbReference>
<gene>
    <name evidence="4" type="primary">CUNH9orf131</name>
</gene>
<evidence type="ECO:0000256" key="1">
    <source>
        <dbReference type="SAM" id="MobiDB-lite"/>
    </source>
</evidence>
<feature type="compositionally biased region" description="Polar residues" evidence="1">
    <location>
        <begin position="838"/>
        <end position="861"/>
    </location>
</feature>
<evidence type="ECO:0000313" key="3">
    <source>
        <dbReference type="Proteomes" id="UP000694850"/>
    </source>
</evidence>
<dbReference type="PANTHER" id="PTHR21777">
    <property type="entry name" value="RCG55159-LIKE"/>
    <property type="match status" value="1"/>
</dbReference>
<dbReference type="Pfam" id="PF14650">
    <property type="entry name" value="FAM75"/>
    <property type="match status" value="1"/>
</dbReference>
<dbReference type="InterPro" id="IPR039509">
    <property type="entry name" value="SPATA31"/>
</dbReference>
<feature type="region of interest" description="Disordered" evidence="1">
    <location>
        <begin position="92"/>
        <end position="162"/>
    </location>
</feature>
<organism evidence="3 4">
    <name type="scientific">Orycteropus afer afer</name>
    <dbReference type="NCBI Taxonomy" id="1230840"/>
    <lineage>
        <taxon>Eukaryota</taxon>
        <taxon>Metazoa</taxon>
        <taxon>Chordata</taxon>
        <taxon>Craniata</taxon>
        <taxon>Vertebrata</taxon>
        <taxon>Euteleostomi</taxon>
        <taxon>Mammalia</taxon>
        <taxon>Eutheria</taxon>
        <taxon>Afrotheria</taxon>
        <taxon>Tubulidentata</taxon>
        <taxon>Orycteropodidae</taxon>
        <taxon>Orycteropus</taxon>
    </lineage>
</organism>
<proteinExistence type="predicted"/>
<feature type="region of interest" description="Disordered" evidence="1">
    <location>
        <begin position="286"/>
        <end position="366"/>
    </location>
</feature>
<name>A0A8B7ACN9_ORYAF</name>
<sequence length="987" mass="106136">MELLPEGLFRAVGDMGLLWGQVANVLACRHCGNSCLQSPGNLMTLFLFIVWQIRRWRQQLGKWPQLQLWCSWDMMQSKGLSLLSHVAFPGRPWKQKSEEEEEEEEEEEAAPAGPLKPYSPLREVPSGEQSTLTTPQPVWGSEAFPTSSRTPEQISTQPLNPSRSFPTFQILTNLPVRHTTASGSHVEQRKSLFFWGPPSLHSELLEATYLCSGGPSSLHLSASPSIFFNKLSLLPKPNLLLPQHYPQTQLPSPQVHTVEDLEGLAPGSQPPSPAVLSLALLHPPMTEPQETSALGDPPGYETQQRTTKQKESRQASEPPMPAPCQAPDSLSEPQKVNPKGSLSSPKAFWGTLGQRENPQASECPVPVRCLPPAPGPELRGGVTLGNPSGYEASSGCRENSGNPWVVEPTEFDLNPCSVPLPGNHETSLACFPLGSEAPWKDVKRRENLRVSEDPVSPPHPPSSLLESTGMEPQGVLPESEALWETMGNRDNLWACKSPAPAGSLPLAPLLETDRMNSVGGLPGLEAAWKDTGPPSLVLSPPPTPVLESFGSSPTGALFDPEITCGVMQQRKDSWTSELPAGSLDQDPRGASPQGILSDAGLVREVVEHEESCCASAPPVRKPSTAPNSVSKSHRIAATGDQRVSTPEGLVEQREDPWATELLALAHSSLSAPPAGLHTAPECVWRNVRGVASQASSPRAGDPLQPVLGLPTLAEALKTKPSQPDPLQGEGAPEAKAETPPSWDKAVPERPTHLVQAWHWSRALERRLKDLQQSSASSSPGQRRPLGSSPAPSPPTPGSWEYSSCPPQQTRPPNPCPCSSSCHFQEAQGTAPQPISHCQHPQSIAQPQSPGSGRTRQNSQREQSMKRNMVARVASQEPGVYLAAGNKCPSLGAPSNPTVPASDKRQNKASAKNTEHPKKPRSGDHGGGDAKLRSSRVTGASQLAQAKAPVEGPVGRLSRRILLTKGEDAGGKLVRSHFLQDFTFRRGP</sequence>
<protein>
    <submittedName>
        <fullName evidence="4">Uncharacterized protein C9orf131 homolog</fullName>
    </submittedName>
</protein>
<dbReference type="AlphaFoldDB" id="A0A8B7ACN9"/>
<dbReference type="Proteomes" id="UP000694850">
    <property type="component" value="Unplaced"/>
</dbReference>
<feature type="region of interest" description="Disordered" evidence="1">
    <location>
        <begin position="569"/>
        <end position="595"/>
    </location>
</feature>
<dbReference type="RefSeq" id="XP_007945217.1">
    <property type="nucleotide sequence ID" value="XM_007947026.1"/>
</dbReference>
<feature type="compositionally biased region" description="Polar residues" evidence="1">
    <location>
        <begin position="770"/>
        <end position="780"/>
    </location>
</feature>
<feature type="compositionally biased region" description="Basic and acidic residues" evidence="1">
    <location>
        <begin position="912"/>
        <end position="931"/>
    </location>
</feature>
<evidence type="ECO:0000313" key="4">
    <source>
        <dbReference type="RefSeq" id="XP_007945217.1"/>
    </source>
</evidence>
<feature type="region of interest" description="Disordered" evidence="1">
    <location>
        <begin position="448"/>
        <end position="475"/>
    </location>
</feature>
<feature type="region of interest" description="Disordered" evidence="1">
    <location>
        <begin position="378"/>
        <end position="401"/>
    </location>
</feature>
<feature type="compositionally biased region" description="Polar residues" evidence="1">
    <location>
        <begin position="144"/>
        <end position="162"/>
    </location>
</feature>
<feature type="compositionally biased region" description="Polar residues" evidence="1">
    <location>
        <begin position="127"/>
        <end position="136"/>
    </location>
</feature>
<feature type="region of interest" description="Disordered" evidence="1">
    <location>
        <begin position="768"/>
        <end position="952"/>
    </location>
</feature>
<evidence type="ECO:0000259" key="2">
    <source>
        <dbReference type="Pfam" id="PF14650"/>
    </source>
</evidence>